<feature type="domain" description="SpoVT-AbrB" evidence="1">
    <location>
        <begin position="4"/>
        <end position="49"/>
    </location>
</feature>
<sequence>MRIVTVSSKNQITLPKRDLEDLKIKPSSKLIVEKHKGGLMLKPVIGSVIDELGGSLRPYVDPKKLGIPFKKVMDETMRIVAKELAEKH</sequence>
<accession>A0A1G1UYN7</accession>
<gene>
    <name evidence="2" type="ORF">A2782_00270</name>
</gene>
<dbReference type="EMBL" id="MHBW01000030">
    <property type="protein sequence ID" value="OGY08201.1"/>
    <property type="molecule type" value="Genomic_DNA"/>
</dbReference>
<evidence type="ECO:0000259" key="1">
    <source>
        <dbReference type="SMART" id="SM00966"/>
    </source>
</evidence>
<dbReference type="AlphaFoldDB" id="A0A1G1UYN7"/>
<dbReference type="GO" id="GO:0003677">
    <property type="term" value="F:DNA binding"/>
    <property type="evidence" value="ECO:0007669"/>
    <property type="project" value="InterPro"/>
</dbReference>
<dbReference type="InterPro" id="IPR037914">
    <property type="entry name" value="SpoVT-AbrB_sf"/>
</dbReference>
<dbReference type="SUPFAM" id="SSF89447">
    <property type="entry name" value="AbrB/MazE/MraZ-like"/>
    <property type="match status" value="1"/>
</dbReference>
<dbReference type="Pfam" id="PF04014">
    <property type="entry name" value="MazE_antitoxin"/>
    <property type="match status" value="1"/>
</dbReference>
<evidence type="ECO:0000313" key="2">
    <source>
        <dbReference type="EMBL" id="OGY08201.1"/>
    </source>
</evidence>
<comment type="caution">
    <text evidence="2">The sequence shown here is derived from an EMBL/GenBank/DDBJ whole genome shotgun (WGS) entry which is preliminary data.</text>
</comment>
<dbReference type="NCBIfam" id="TIGR01439">
    <property type="entry name" value="lp_hng_hel_AbrB"/>
    <property type="match status" value="1"/>
</dbReference>
<evidence type="ECO:0000313" key="3">
    <source>
        <dbReference type="Proteomes" id="UP000177967"/>
    </source>
</evidence>
<dbReference type="Proteomes" id="UP000177967">
    <property type="component" value="Unassembled WGS sequence"/>
</dbReference>
<organism evidence="2 3">
    <name type="scientific">Candidatus Blackburnbacteria bacterium RIFCSPHIGHO2_01_FULL_43_15b</name>
    <dbReference type="NCBI Taxonomy" id="1797513"/>
    <lineage>
        <taxon>Bacteria</taxon>
        <taxon>Candidatus Blackburniibacteriota</taxon>
    </lineage>
</organism>
<dbReference type="InterPro" id="IPR007159">
    <property type="entry name" value="SpoVT-AbrB_dom"/>
</dbReference>
<protein>
    <recommendedName>
        <fullName evidence="1">SpoVT-AbrB domain-containing protein</fullName>
    </recommendedName>
</protein>
<proteinExistence type="predicted"/>
<dbReference type="SMART" id="SM00966">
    <property type="entry name" value="SpoVT_AbrB"/>
    <property type="match status" value="1"/>
</dbReference>
<name>A0A1G1UYN7_9BACT</name>
<reference evidence="2 3" key="1">
    <citation type="journal article" date="2016" name="Nat. Commun.">
        <title>Thousands of microbial genomes shed light on interconnected biogeochemical processes in an aquifer system.</title>
        <authorList>
            <person name="Anantharaman K."/>
            <person name="Brown C.T."/>
            <person name="Hug L.A."/>
            <person name="Sharon I."/>
            <person name="Castelle C.J."/>
            <person name="Probst A.J."/>
            <person name="Thomas B.C."/>
            <person name="Singh A."/>
            <person name="Wilkins M.J."/>
            <person name="Karaoz U."/>
            <person name="Brodie E.L."/>
            <person name="Williams K.H."/>
            <person name="Hubbard S.S."/>
            <person name="Banfield J.F."/>
        </authorList>
    </citation>
    <scope>NUCLEOTIDE SEQUENCE [LARGE SCALE GENOMIC DNA]</scope>
</reference>
<dbReference type="Gene3D" id="2.10.260.10">
    <property type="match status" value="1"/>
</dbReference>